<gene>
    <name evidence="1" type="primary">Nfu_g_1_025359</name>
</gene>
<dbReference type="EMBL" id="HADX01006021">
    <property type="protein sequence ID" value="SBP28253.1"/>
    <property type="molecule type" value="Transcribed_RNA"/>
</dbReference>
<accession>A0A1A7YDB2</accession>
<proteinExistence type="predicted"/>
<name>A0A1A7YDB2_9TELE</name>
<protein>
    <submittedName>
        <fullName evidence="1">Uncharacterized protein</fullName>
    </submittedName>
</protein>
<evidence type="ECO:0000313" key="1">
    <source>
        <dbReference type="EMBL" id="SBP28253.1"/>
    </source>
</evidence>
<dbReference type="AlphaFoldDB" id="A0A1A7YDB2"/>
<reference evidence="1" key="1">
    <citation type="submission" date="2016-05" db="EMBL/GenBank/DDBJ databases">
        <authorList>
            <person name="Lavstsen T."/>
            <person name="Jespersen J.S."/>
        </authorList>
    </citation>
    <scope>NUCLEOTIDE SEQUENCE</scope>
    <source>
        <tissue evidence="1">Brain</tissue>
    </source>
</reference>
<organism evidence="1">
    <name type="scientific">Iconisemion striatum</name>
    <dbReference type="NCBI Taxonomy" id="60296"/>
    <lineage>
        <taxon>Eukaryota</taxon>
        <taxon>Metazoa</taxon>
        <taxon>Chordata</taxon>
        <taxon>Craniata</taxon>
        <taxon>Vertebrata</taxon>
        <taxon>Euteleostomi</taxon>
        <taxon>Actinopterygii</taxon>
        <taxon>Neopterygii</taxon>
        <taxon>Teleostei</taxon>
        <taxon>Neoteleostei</taxon>
        <taxon>Acanthomorphata</taxon>
        <taxon>Ovalentaria</taxon>
        <taxon>Atherinomorphae</taxon>
        <taxon>Cyprinodontiformes</taxon>
        <taxon>Nothobranchiidae</taxon>
        <taxon>Iconisemion</taxon>
    </lineage>
</organism>
<reference evidence="1" key="2">
    <citation type="submission" date="2016-06" db="EMBL/GenBank/DDBJ databases">
        <title>The genome of a short-lived fish provides insights into sex chromosome evolution and the genetic control of aging.</title>
        <authorList>
            <person name="Reichwald K."/>
            <person name="Felder M."/>
            <person name="Petzold A."/>
            <person name="Koch P."/>
            <person name="Groth M."/>
            <person name="Platzer M."/>
        </authorList>
    </citation>
    <scope>NUCLEOTIDE SEQUENCE</scope>
    <source>
        <tissue evidence="1">Brain</tissue>
    </source>
</reference>
<dbReference type="Gene3D" id="1.10.287.210">
    <property type="match status" value="1"/>
</dbReference>
<sequence length="156" mass="17504">METMLTVTSATEKCQLNGKMRNIRSLWRSPSTLPQHNTEAETESALLQTTSSSRILKRDFKPVQVFKPFSDNGGRKPLHGDGDGLLYTILPWVGTSRLTKDVNTIWWCLENITDILADITAQMADNPEIKALRAMAMQHQVALDLLLHLKVVCVKS</sequence>